<name>A0AAI9ZHU9_9PEZI</name>
<evidence type="ECO:0000256" key="1">
    <source>
        <dbReference type="SAM" id="MobiDB-lite"/>
    </source>
</evidence>
<keyword evidence="4" id="KW-1185">Reference proteome</keyword>
<evidence type="ECO:0000256" key="2">
    <source>
        <dbReference type="SAM" id="Phobius"/>
    </source>
</evidence>
<proteinExistence type="predicted"/>
<feature type="transmembrane region" description="Helical" evidence="2">
    <location>
        <begin position="85"/>
        <end position="104"/>
    </location>
</feature>
<dbReference type="Proteomes" id="UP001243989">
    <property type="component" value="Unassembled WGS sequence"/>
</dbReference>
<keyword evidence="2" id="KW-0812">Transmembrane</keyword>
<evidence type="ECO:0000313" key="4">
    <source>
        <dbReference type="Proteomes" id="UP001243989"/>
    </source>
</evidence>
<gene>
    <name evidence="3" type="ORF">BDP81DRAFT_436659</name>
</gene>
<reference evidence="3" key="1">
    <citation type="submission" date="2021-06" db="EMBL/GenBank/DDBJ databases">
        <title>Comparative genomics, transcriptomics and evolutionary studies reveal genomic signatures of adaptation to plant cell wall in hemibiotrophic fungi.</title>
        <authorList>
            <consortium name="DOE Joint Genome Institute"/>
            <person name="Baroncelli R."/>
            <person name="Diaz J.F."/>
            <person name="Benocci T."/>
            <person name="Peng M."/>
            <person name="Battaglia E."/>
            <person name="Haridas S."/>
            <person name="Andreopoulos W."/>
            <person name="Labutti K."/>
            <person name="Pangilinan J."/>
            <person name="Floch G.L."/>
            <person name="Makela M.R."/>
            <person name="Henrissat B."/>
            <person name="Grigoriev I.V."/>
            <person name="Crouch J.A."/>
            <person name="De Vries R.P."/>
            <person name="Sukno S.A."/>
            <person name="Thon M.R."/>
        </authorList>
    </citation>
    <scope>NUCLEOTIDE SEQUENCE</scope>
    <source>
        <strain evidence="3">CBS 102054</strain>
    </source>
</reference>
<dbReference type="GeneID" id="85476015"/>
<keyword evidence="2" id="KW-1133">Transmembrane helix</keyword>
<organism evidence="3 4">
    <name type="scientific">Colletotrichum phormii</name>
    <dbReference type="NCBI Taxonomy" id="359342"/>
    <lineage>
        <taxon>Eukaryota</taxon>
        <taxon>Fungi</taxon>
        <taxon>Dikarya</taxon>
        <taxon>Ascomycota</taxon>
        <taxon>Pezizomycotina</taxon>
        <taxon>Sordariomycetes</taxon>
        <taxon>Hypocreomycetidae</taxon>
        <taxon>Glomerellales</taxon>
        <taxon>Glomerellaceae</taxon>
        <taxon>Colletotrichum</taxon>
        <taxon>Colletotrichum acutatum species complex</taxon>
    </lineage>
</organism>
<dbReference type="RefSeq" id="XP_060440873.1">
    <property type="nucleotide sequence ID" value="XM_060591153.1"/>
</dbReference>
<protein>
    <submittedName>
        <fullName evidence="3">Uncharacterized protein</fullName>
    </submittedName>
</protein>
<feature type="region of interest" description="Disordered" evidence="1">
    <location>
        <begin position="32"/>
        <end position="76"/>
    </location>
</feature>
<sequence length="107" mass="12004">MRRWPAQRSGQHEEEIFELSANELTTARFTLDSPNHHKHHLSIPDCQSTETVKPQTQIPTVAPTKNTPPHPKPSTNMALFTPGPIVSHVLMVLVAMLNICILSYDVE</sequence>
<accession>A0AAI9ZHU9</accession>
<dbReference type="EMBL" id="JAHMHQ010000022">
    <property type="protein sequence ID" value="KAK1624878.1"/>
    <property type="molecule type" value="Genomic_DNA"/>
</dbReference>
<comment type="caution">
    <text evidence="3">The sequence shown here is derived from an EMBL/GenBank/DDBJ whole genome shotgun (WGS) entry which is preliminary data.</text>
</comment>
<evidence type="ECO:0000313" key="3">
    <source>
        <dbReference type="EMBL" id="KAK1624878.1"/>
    </source>
</evidence>
<keyword evidence="2" id="KW-0472">Membrane</keyword>
<dbReference type="AlphaFoldDB" id="A0AAI9ZHU9"/>
<feature type="compositionally biased region" description="Polar residues" evidence="1">
    <location>
        <begin position="45"/>
        <end position="65"/>
    </location>
</feature>